<reference evidence="1 2" key="1">
    <citation type="submission" date="2014-04" db="EMBL/GenBank/DDBJ databases">
        <authorList>
            <consortium name="DOE Joint Genome Institute"/>
            <person name="Kuo A."/>
            <person name="Girlanda M."/>
            <person name="Perotto S."/>
            <person name="Kohler A."/>
            <person name="Nagy L.G."/>
            <person name="Floudas D."/>
            <person name="Copeland A."/>
            <person name="Barry K.W."/>
            <person name="Cichocki N."/>
            <person name="Veneault-Fourrey C."/>
            <person name="LaButti K."/>
            <person name="Lindquist E.A."/>
            <person name="Lipzen A."/>
            <person name="Lundell T."/>
            <person name="Morin E."/>
            <person name="Murat C."/>
            <person name="Sun H."/>
            <person name="Tunlid A."/>
            <person name="Henrissat B."/>
            <person name="Grigoriev I.V."/>
            <person name="Hibbett D.S."/>
            <person name="Martin F."/>
            <person name="Nordberg H.P."/>
            <person name="Cantor M.N."/>
            <person name="Hua S.X."/>
        </authorList>
    </citation>
    <scope>NUCLEOTIDE SEQUENCE [LARGE SCALE GENOMIC DNA]</scope>
    <source>
        <strain evidence="1 2">MUT 4182</strain>
    </source>
</reference>
<evidence type="ECO:0000313" key="2">
    <source>
        <dbReference type="Proteomes" id="UP000054248"/>
    </source>
</evidence>
<proteinExistence type="predicted"/>
<name>A0A0C3QCN8_9AGAM</name>
<sequence>MRITRFLRGRSAGLAGPHEAPPGKYKIRSCIQTTEMTADRGAMYKFEDHGSIVKFSFPPYDKLI</sequence>
<dbReference type="AlphaFoldDB" id="A0A0C3QCN8"/>
<reference evidence="2" key="2">
    <citation type="submission" date="2015-01" db="EMBL/GenBank/DDBJ databases">
        <title>Evolutionary Origins and Diversification of the Mycorrhizal Mutualists.</title>
        <authorList>
            <consortium name="DOE Joint Genome Institute"/>
            <consortium name="Mycorrhizal Genomics Consortium"/>
            <person name="Kohler A."/>
            <person name="Kuo A."/>
            <person name="Nagy L.G."/>
            <person name="Floudas D."/>
            <person name="Copeland A."/>
            <person name="Barry K.W."/>
            <person name="Cichocki N."/>
            <person name="Veneault-Fourrey C."/>
            <person name="LaButti K."/>
            <person name="Lindquist E.A."/>
            <person name="Lipzen A."/>
            <person name="Lundell T."/>
            <person name="Morin E."/>
            <person name="Murat C."/>
            <person name="Riley R."/>
            <person name="Ohm R."/>
            <person name="Sun H."/>
            <person name="Tunlid A."/>
            <person name="Henrissat B."/>
            <person name="Grigoriev I.V."/>
            <person name="Hibbett D.S."/>
            <person name="Martin F."/>
        </authorList>
    </citation>
    <scope>NUCLEOTIDE SEQUENCE [LARGE SCALE GENOMIC DNA]</scope>
    <source>
        <strain evidence="2">MUT 4182</strain>
    </source>
</reference>
<keyword evidence="2" id="KW-1185">Reference proteome</keyword>
<organism evidence="1 2">
    <name type="scientific">Tulasnella calospora MUT 4182</name>
    <dbReference type="NCBI Taxonomy" id="1051891"/>
    <lineage>
        <taxon>Eukaryota</taxon>
        <taxon>Fungi</taxon>
        <taxon>Dikarya</taxon>
        <taxon>Basidiomycota</taxon>
        <taxon>Agaricomycotina</taxon>
        <taxon>Agaricomycetes</taxon>
        <taxon>Cantharellales</taxon>
        <taxon>Tulasnellaceae</taxon>
        <taxon>Tulasnella</taxon>
    </lineage>
</organism>
<accession>A0A0C3QCN8</accession>
<dbReference type="Proteomes" id="UP000054248">
    <property type="component" value="Unassembled WGS sequence"/>
</dbReference>
<protein>
    <submittedName>
        <fullName evidence="1">Uncharacterized protein</fullName>
    </submittedName>
</protein>
<dbReference type="EMBL" id="KN822993">
    <property type="protein sequence ID" value="KIO28535.1"/>
    <property type="molecule type" value="Genomic_DNA"/>
</dbReference>
<dbReference type="HOGENOM" id="CLU_2869324_0_0_1"/>
<gene>
    <name evidence="1" type="ORF">M407DRAFT_180339</name>
</gene>
<evidence type="ECO:0000313" key="1">
    <source>
        <dbReference type="EMBL" id="KIO28535.1"/>
    </source>
</evidence>